<dbReference type="PANTHER" id="PTHR24567:SF26">
    <property type="entry name" value="REGULATORY PROTEIN YEIL"/>
    <property type="match status" value="1"/>
</dbReference>
<dbReference type="EMBL" id="AABQDW010000006">
    <property type="protein sequence ID" value="EAI5407981.1"/>
    <property type="molecule type" value="Genomic_DNA"/>
</dbReference>
<name>A0A5L8JMA8_CAMFE</name>
<dbReference type="Proteomes" id="UP000557842">
    <property type="component" value="Unassembled WGS sequence"/>
</dbReference>
<dbReference type="PANTHER" id="PTHR24567">
    <property type="entry name" value="CRP FAMILY TRANSCRIPTIONAL REGULATORY PROTEIN"/>
    <property type="match status" value="1"/>
</dbReference>
<evidence type="ECO:0000256" key="3">
    <source>
        <dbReference type="ARBA" id="ARBA00023163"/>
    </source>
</evidence>
<dbReference type="CDD" id="cd00038">
    <property type="entry name" value="CAP_ED"/>
    <property type="match status" value="1"/>
</dbReference>
<feature type="domain" description="Cyclic nucleotide-binding" evidence="4">
    <location>
        <begin position="8"/>
        <end position="128"/>
    </location>
</feature>
<accession>A0A5L8JMA8</accession>
<reference evidence="7 9" key="1">
    <citation type="submission" date="2018-05" db="EMBL/GenBank/DDBJ databases">
        <authorList>
            <consortium name="PulseNet: The National Subtyping Network for Foodborne Disease Surveillance"/>
            <person name="Tarr C.L."/>
            <person name="Trees E."/>
            <person name="Katz L.S."/>
            <person name="Carleton-Romer H.A."/>
            <person name="Stroika S."/>
            <person name="Kucerova Z."/>
            <person name="Roache K.F."/>
            <person name="Sabol A.L."/>
            <person name="Besser J."/>
            <person name="Gerner-Smidt P."/>
        </authorList>
    </citation>
    <scope>NUCLEOTIDE SEQUENCE</scope>
    <source>
        <strain evidence="7">2014D-0197</strain>
        <strain evidence="6 9">2016D-0221</strain>
        <strain evidence="8">D4313</strain>
    </source>
</reference>
<evidence type="ECO:0000259" key="5">
    <source>
        <dbReference type="PROSITE" id="PS51063"/>
    </source>
</evidence>
<evidence type="ECO:0000256" key="2">
    <source>
        <dbReference type="ARBA" id="ARBA00023125"/>
    </source>
</evidence>
<dbReference type="EMBL" id="AACCXM010000001">
    <property type="protein sequence ID" value="EAK0468220.1"/>
    <property type="molecule type" value="Genomic_DNA"/>
</dbReference>
<dbReference type="AlphaFoldDB" id="A0A5L8JMA8"/>
<feature type="domain" description="HTH crp-type" evidence="5">
    <location>
        <begin position="142"/>
        <end position="205"/>
    </location>
</feature>
<dbReference type="GO" id="GO:0003700">
    <property type="term" value="F:DNA-binding transcription factor activity"/>
    <property type="evidence" value="ECO:0007669"/>
    <property type="project" value="TreeGrafter"/>
</dbReference>
<evidence type="ECO:0000313" key="6">
    <source>
        <dbReference type="EMBL" id="EAI5407981.1"/>
    </source>
</evidence>
<evidence type="ECO:0000313" key="8">
    <source>
        <dbReference type="EMBL" id="EAK0468220.1"/>
    </source>
</evidence>
<keyword evidence="2" id="KW-0238">DNA-binding</keyword>
<dbReference type="InterPro" id="IPR000595">
    <property type="entry name" value="cNMP-bd_dom"/>
</dbReference>
<sequence length="213" mass="24436">MLIKEIPFFSGLNDEDLKRLENISVIKSYKKDEFLFMEGDEPQWFNVLVKGTIKIYKSTPKGKEIFLHTLRPISLVAELVNFENISYPASGVFLNNAEVLRINYNKFKTDFLSNPSICFELLKSLSQKLRIMNGVLQNELTLKSDAKVAKFIVENPDLFSTIKHTQIASILNIAPETLSRTISQFKQQGIIKLDDNLNLTFKDNEKLISLFNI</sequence>
<keyword evidence="1" id="KW-0805">Transcription regulation</keyword>
<gene>
    <name evidence="7" type="ORF">AAH17_00325</name>
    <name evidence="8" type="ORF">AAH24_02385</name>
    <name evidence="6" type="ORF">BVH53_04625</name>
</gene>
<dbReference type="InterPro" id="IPR036390">
    <property type="entry name" value="WH_DNA-bd_sf"/>
</dbReference>
<evidence type="ECO:0000313" key="9">
    <source>
        <dbReference type="Proteomes" id="UP000557842"/>
    </source>
</evidence>
<dbReference type="SUPFAM" id="SSF51206">
    <property type="entry name" value="cAMP-binding domain-like"/>
    <property type="match status" value="1"/>
</dbReference>
<comment type="caution">
    <text evidence="7">The sequence shown here is derived from an EMBL/GenBank/DDBJ whole genome shotgun (WGS) entry which is preliminary data.</text>
</comment>
<evidence type="ECO:0000256" key="1">
    <source>
        <dbReference type="ARBA" id="ARBA00023015"/>
    </source>
</evidence>
<dbReference type="EMBL" id="AACCXK010000001">
    <property type="protein sequence ID" value="EAK0452109.1"/>
    <property type="molecule type" value="Genomic_DNA"/>
</dbReference>
<dbReference type="Pfam" id="PF00027">
    <property type="entry name" value="cNMP_binding"/>
    <property type="match status" value="1"/>
</dbReference>
<organism evidence="7">
    <name type="scientific">Campylobacter fetus</name>
    <dbReference type="NCBI Taxonomy" id="196"/>
    <lineage>
        <taxon>Bacteria</taxon>
        <taxon>Pseudomonadati</taxon>
        <taxon>Campylobacterota</taxon>
        <taxon>Epsilonproteobacteria</taxon>
        <taxon>Campylobacterales</taxon>
        <taxon>Campylobacteraceae</taxon>
        <taxon>Campylobacter</taxon>
    </lineage>
</organism>
<dbReference type="InterPro" id="IPR012318">
    <property type="entry name" value="HTH_CRP"/>
</dbReference>
<dbReference type="InterPro" id="IPR014710">
    <property type="entry name" value="RmlC-like_jellyroll"/>
</dbReference>
<dbReference type="Gene3D" id="1.10.10.10">
    <property type="entry name" value="Winged helix-like DNA-binding domain superfamily/Winged helix DNA-binding domain"/>
    <property type="match status" value="1"/>
</dbReference>
<dbReference type="SUPFAM" id="SSF46785">
    <property type="entry name" value="Winged helix' DNA-binding domain"/>
    <property type="match status" value="1"/>
</dbReference>
<dbReference type="GO" id="GO:0003677">
    <property type="term" value="F:DNA binding"/>
    <property type="evidence" value="ECO:0007669"/>
    <property type="project" value="UniProtKB-KW"/>
</dbReference>
<dbReference type="Gene3D" id="2.60.120.10">
    <property type="entry name" value="Jelly Rolls"/>
    <property type="match status" value="1"/>
</dbReference>
<dbReference type="GO" id="GO:0005829">
    <property type="term" value="C:cytosol"/>
    <property type="evidence" value="ECO:0007669"/>
    <property type="project" value="TreeGrafter"/>
</dbReference>
<evidence type="ECO:0000313" key="7">
    <source>
        <dbReference type="EMBL" id="EAK0452109.1"/>
    </source>
</evidence>
<dbReference type="SMART" id="SM00100">
    <property type="entry name" value="cNMP"/>
    <property type="match status" value="1"/>
</dbReference>
<dbReference type="PROSITE" id="PS50042">
    <property type="entry name" value="CNMP_BINDING_3"/>
    <property type="match status" value="1"/>
</dbReference>
<dbReference type="SMART" id="SM00419">
    <property type="entry name" value="HTH_CRP"/>
    <property type="match status" value="1"/>
</dbReference>
<keyword evidence="3" id="KW-0804">Transcription</keyword>
<dbReference type="InterPro" id="IPR018490">
    <property type="entry name" value="cNMP-bd_dom_sf"/>
</dbReference>
<protein>
    <submittedName>
        <fullName evidence="7">Crp/Fnr family transcriptional regulator</fullName>
    </submittedName>
</protein>
<dbReference type="Pfam" id="PF13545">
    <property type="entry name" value="HTH_Crp_2"/>
    <property type="match status" value="1"/>
</dbReference>
<evidence type="ECO:0000259" key="4">
    <source>
        <dbReference type="PROSITE" id="PS50042"/>
    </source>
</evidence>
<proteinExistence type="predicted"/>
<dbReference type="RefSeq" id="WP_065843956.1">
    <property type="nucleotide sequence ID" value="NZ_AABUZP020000005.1"/>
</dbReference>
<dbReference type="PROSITE" id="PS51063">
    <property type="entry name" value="HTH_CRP_2"/>
    <property type="match status" value="1"/>
</dbReference>
<dbReference type="InterPro" id="IPR050397">
    <property type="entry name" value="Env_Response_Regulators"/>
</dbReference>
<dbReference type="InterPro" id="IPR036388">
    <property type="entry name" value="WH-like_DNA-bd_sf"/>
</dbReference>